<feature type="region of interest" description="Disordered" evidence="2">
    <location>
        <begin position="1"/>
        <end position="116"/>
    </location>
</feature>
<dbReference type="PANTHER" id="PTHR21301:SF10">
    <property type="entry name" value="REVERSE TRANSCRIPTASE DOMAIN-CONTAINING PROTEIN"/>
    <property type="match status" value="1"/>
</dbReference>
<proteinExistence type="predicted"/>
<keyword evidence="1" id="KW-0479">Metal-binding</keyword>
<feature type="domain" description="Reverse transcriptase" evidence="3">
    <location>
        <begin position="686"/>
        <end position="935"/>
    </location>
</feature>
<feature type="compositionally biased region" description="Basic residues" evidence="2">
    <location>
        <begin position="28"/>
        <end position="49"/>
    </location>
</feature>
<evidence type="ECO:0000256" key="1">
    <source>
        <dbReference type="ARBA" id="ARBA00022723"/>
    </source>
</evidence>
<dbReference type="InterPro" id="IPR011249">
    <property type="entry name" value="Metalloenz_LuxS/M16"/>
</dbReference>
<evidence type="ECO:0000313" key="4">
    <source>
        <dbReference type="EMBL" id="CAF0982111.1"/>
    </source>
</evidence>
<dbReference type="InterPro" id="IPR000477">
    <property type="entry name" value="RT_dom"/>
</dbReference>
<dbReference type="EMBL" id="CAJNOT010000438">
    <property type="protein sequence ID" value="CAF0982111.1"/>
    <property type="molecule type" value="Genomic_DNA"/>
</dbReference>
<comment type="caution">
    <text evidence="4">The sequence shown here is derived from an EMBL/GenBank/DDBJ whole genome shotgun (WGS) entry which is preliminary data.</text>
</comment>
<reference evidence="4" key="1">
    <citation type="submission" date="2021-02" db="EMBL/GenBank/DDBJ databases">
        <authorList>
            <person name="Nowell W R."/>
        </authorList>
    </citation>
    <scope>NUCLEOTIDE SEQUENCE</scope>
</reference>
<evidence type="ECO:0000313" key="5">
    <source>
        <dbReference type="Proteomes" id="UP000663864"/>
    </source>
</evidence>
<feature type="compositionally biased region" description="Basic and acidic residues" evidence="2">
    <location>
        <begin position="96"/>
        <end position="109"/>
    </location>
</feature>
<dbReference type="Proteomes" id="UP000663864">
    <property type="component" value="Unassembled WGS sequence"/>
</dbReference>
<dbReference type="Pfam" id="PF22456">
    <property type="entry name" value="PqqF-like_C_4"/>
    <property type="match status" value="1"/>
</dbReference>
<dbReference type="SUPFAM" id="SSF63411">
    <property type="entry name" value="LuxS/MPP-like metallohydrolase"/>
    <property type="match status" value="1"/>
</dbReference>
<evidence type="ECO:0000256" key="2">
    <source>
        <dbReference type="SAM" id="MobiDB-lite"/>
    </source>
</evidence>
<dbReference type="Pfam" id="PF26215">
    <property type="entry name" value="HTH_animal"/>
    <property type="match status" value="1"/>
</dbReference>
<accession>A0A814FMG1</accession>
<feature type="compositionally biased region" description="Polar residues" evidence="2">
    <location>
        <begin position="1"/>
        <end position="11"/>
    </location>
</feature>
<dbReference type="Gene3D" id="3.30.830.10">
    <property type="entry name" value="Metalloenzyme, LuxS/M16 peptidase-like"/>
    <property type="match status" value="1"/>
</dbReference>
<sequence length="1408" mass="165995">MNVDASNQPLSPAQPMIIDQPLQQANPGKKRKKYHGIKKLQRFSRRRRDRGISDEAIKKMIKSGKFVKKKKKSKQSKNVTTTTNAPPTEVPVTSEPKPKKQEIHNKQEKSTTFAKKRKRDISSFELHYHLVPSTSNVSLRPAARKKMKRTIFIQSIPSDSISVNMNYPLPAYLSHLPHLIFQTLRQEFNCVINKKDERIFLHVRLQLLDRRYRLKLDQGLWQSYLDIGHEEKLWPRSLYEMVKTNQADLCENYIMTQLAITDDQLEQCDMELDKQTKPPISTLLPPLDIMDTSLKNYVSLQQNYLVERIQHKIMKFKDELRHEKLYRDLFSYNLSTVQRQMLEQIIHVRMTQLQVYEEFMMLEQRILHQFLPPNFDQFEKITAPDFYWPPITDQTLVNIRTKHRTILKREKRNLLNLFYAAYEYKVNEYQVQYKENLNQLELQKFSTEIQINGISLINYFKAYMLHHTQTAIDNIFHKLSHFRQIIAQRYQQSSAAKTMVGVSPEVIVDVLYCPYKPEELSHLSLGLNYARPNPSALRKLKHRETQIDHHMKDITTKVKNQLTNYCRREPPVPRIKHYSELVENLLQQHYMAPLSYVDRMRAEREFKLVKSIRHKAQHAKLIIRICDKGGGFHIGSKSDYERKAAKYREDTKAYQELSYNPLKEIFTNVKNALDVLKNNKQLTLKDYNRLMPKGDQVKLSYMYFNPKPHKEGTPIRPILNTIKSVTRSISDFLNELIQPIYDQYNKENTITDGVNLIKRVEKYAADGYLKPSTLFCTFDINNLYTMLPQDESIRILGEFLHTYVGKRVKNISVETIQKLAEIVVKENAFVYDHKFYRQIIGGAMGSPFTLTLANIFMWHWEQRWIRRQNSKKEIYGRYIDDVFFTSNESIEIVQQLLQDANGWHPNIKLESNIGKSVSFLDVLLTNTNGILHTSVYHKPSAEPYVVPFLSDHPRYTFPNIIQTALVRAIRYSSNFEAFNIERRGVRLMLLFNGYPTGYIDREFRKILGNYISSNSILPTIENEEKFIELRKEYMNQPTARSSQIEARITQFKENNEESHMEQPVQTRTTDTKKSKNNSFRDAMIIHYTHEMRFSTMKKDMHKIFREAFEGYGLEAVRLIVGYRNHPNSERELACKRPPLKYLTLKQQQSHKEYISDKIFQYIINSQVWRSCGVQGFSVTVQSTRELGYINQRIELFIDSIRDYISTMSDELFKKQREGYIVKKMEIPKNMHDQGNQFWNEIINHQFCFDRPPLETEIIKTLERDDLLRFYDHYISPRSIYRRKLSVHVNPSSFALQMQTNETNTVENEDELTDIIHEESSSIINEEDVAVTTETSHQAIQSTEQPSIIDKLTETENILAKQEIDLPKFEWIDNVHIWKSNGKSMGWITSIIASHHQQQHHRPTSKQSE</sequence>
<dbReference type="InterPro" id="IPR058912">
    <property type="entry name" value="HTH_animal"/>
</dbReference>
<gene>
    <name evidence="4" type="ORF">ZHD862_LOCUS11559</name>
</gene>
<protein>
    <recommendedName>
        <fullName evidence="3">Reverse transcriptase domain-containing protein</fullName>
    </recommendedName>
</protein>
<dbReference type="PANTHER" id="PTHR21301">
    <property type="entry name" value="REVERSE TRANSCRIPTASE"/>
    <property type="match status" value="1"/>
</dbReference>
<evidence type="ECO:0000259" key="3">
    <source>
        <dbReference type="PROSITE" id="PS50878"/>
    </source>
</evidence>
<name>A0A814FMG1_9BILA</name>
<feature type="compositionally biased region" description="Basic residues" evidence="2">
    <location>
        <begin position="59"/>
        <end position="75"/>
    </location>
</feature>
<feature type="region of interest" description="Disordered" evidence="2">
    <location>
        <begin position="1054"/>
        <end position="1074"/>
    </location>
</feature>
<dbReference type="GO" id="GO:0046872">
    <property type="term" value="F:metal ion binding"/>
    <property type="evidence" value="ECO:0007669"/>
    <property type="project" value="UniProtKB-KW"/>
</dbReference>
<dbReference type="InterPro" id="IPR054734">
    <property type="entry name" value="PqqF-like_C_4"/>
</dbReference>
<dbReference type="PROSITE" id="PS50878">
    <property type="entry name" value="RT_POL"/>
    <property type="match status" value="1"/>
</dbReference>
<organism evidence="4 5">
    <name type="scientific">Rotaria sordida</name>
    <dbReference type="NCBI Taxonomy" id="392033"/>
    <lineage>
        <taxon>Eukaryota</taxon>
        <taxon>Metazoa</taxon>
        <taxon>Spiralia</taxon>
        <taxon>Gnathifera</taxon>
        <taxon>Rotifera</taxon>
        <taxon>Eurotatoria</taxon>
        <taxon>Bdelloidea</taxon>
        <taxon>Philodinida</taxon>
        <taxon>Philodinidae</taxon>
        <taxon>Rotaria</taxon>
    </lineage>
</organism>